<feature type="region of interest" description="Disordered" evidence="1">
    <location>
        <begin position="185"/>
        <end position="215"/>
    </location>
</feature>
<protein>
    <submittedName>
        <fullName evidence="2">Uncharacterized protein</fullName>
    </submittedName>
</protein>
<sequence>MNLKSEVRGITCTLKGKVIDMNVSDLCVILEIPNEDGRPIDLMGDFYEVTTLKNLTRDGNYYPNCTANHLNVHSRLLHYCITYNILPRTGHREIVYTLDIFLINSILMEKAINLGYILMTQMREAGSKKTGCLPYGMVLTRIFDHFEIPLHDESVKEKPVSPYDRTVVECMHWFFNETNGTWTYKGPEKASDPSVPMETHDYGDNAEGDPSTTRTTPPTFNFEEVFQLMNARLDTLVVDFNAFKEDHGWQIQALQDSQQAQFDRLFAYQLKFFYWNNI</sequence>
<evidence type="ECO:0000256" key="1">
    <source>
        <dbReference type="SAM" id="MobiDB-lite"/>
    </source>
</evidence>
<gene>
    <name evidence="2" type="ORF">PanWU01x14_195750</name>
</gene>
<dbReference type="Proteomes" id="UP000237105">
    <property type="component" value="Unassembled WGS sequence"/>
</dbReference>
<proteinExistence type="predicted"/>
<dbReference type="AlphaFoldDB" id="A0A2P5C012"/>
<comment type="caution">
    <text evidence="2">The sequence shown here is derived from an EMBL/GenBank/DDBJ whole genome shotgun (WGS) entry which is preliminary data.</text>
</comment>
<keyword evidence="3" id="KW-1185">Reference proteome</keyword>
<evidence type="ECO:0000313" key="2">
    <source>
        <dbReference type="EMBL" id="PON54346.1"/>
    </source>
</evidence>
<name>A0A2P5C012_PARAD</name>
<accession>A0A2P5C012</accession>
<dbReference type="EMBL" id="JXTB01000196">
    <property type="protein sequence ID" value="PON54346.1"/>
    <property type="molecule type" value="Genomic_DNA"/>
</dbReference>
<reference evidence="3" key="1">
    <citation type="submission" date="2016-06" db="EMBL/GenBank/DDBJ databases">
        <title>Parallel loss of symbiosis genes in relatives of nitrogen-fixing non-legume Parasponia.</title>
        <authorList>
            <person name="Van Velzen R."/>
            <person name="Holmer R."/>
            <person name="Bu F."/>
            <person name="Rutten L."/>
            <person name="Van Zeijl A."/>
            <person name="Liu W."/>
            <person name="Santuari L."/>
            <person name="Cao Q."/>
            <person name="Sharma T."/>
            <person name="Shen D."/>
            <person name="Roswanjaya Y."/>
            <person name="Wardhani T."/>
            <person name="Kalhor M.S."/>
            <person name="Jansen J."/>
            <person name="Van den Hoogen J."/>
            <person name="Gungor B."/>
            <person name="Hartog M."/>
            <person name="Hontelez J."/>
            <person name="Verver J."/>
            <person name="Yang W.-C."/>
            <person name="Schijlen E."/>
            <person name="Repin R."/>
            <person name="Schilthuizen M."/>
            <person name="Schranz E."/>
            <person name="Heidstra R."/>
            <person name="Miyata K."/>
            <person name="Fedorova E."/>
            <person name="Kohlen W."/>
            <person name="Bisseling T."/>
            <person name="Smit S."/>
            <person name="Geurts R."/>
        </authorList>
    </citation>
    <scope>NUCLEOTIDE SEQUENCE [LARGE SCALE GENOMIC DNA]</scope>
    <source>
        <strain evidence="3">cv. WU1-14</strain>
    </source>
</reference>
<evidence type="ECO:0000313" key="3">
    <source>
        <dbReference type="Proteomes" id="UP000237105"/>
    </source>
</evidence>
<organism evidence="2 3">
    <name type="scientific">Parasponia andersonii</name>
    <name type="common">Sponia andersonii</name>
    <dbReference type="NCBI Taxonomy" id="3476"/>
    <lineage>
        <taxon>Eukaryota</taxon>
        <taxon>Viridiplantae</taxon>
        <taxon>Streptophyta</taxon>
        <taxon>Embryophyta</taxon>
        <taxon>Tracheophyta</taxon>
        <taxon>Spermatophyta</taxon>
        <taxon>Magnoliopsida</taxon>
        <taxon>eudicotyledons</taxon>
        <taxon>Gunneridae</taxon>
        <taxon>Pentapetalae</taxon>
        <taxon>rosids</taxon>
        <taxon>fabids</taxon>
        <taxon>Rosales</taxon>
        <taxon>Cannabaceae</taxon>
        <taxon>Parasponia</taxon>
    </lineage>
</organism>
<dbReference type="OrthoDB" id="1750780at2759"/>